<proteinExistence type="predicted"/>
<gene>
    <name evidence="2" type="ORF">UFOVP182_31</name>
</gene>
<sequence>MKDKTKKHGNTKYTDEELIEWIKTFNKRDDMKCDLGKYSASLRRGLGIYFPPKRTRGNNIVGDLKKQVYEERLRKRLLRDEERKQKKERKKTAKVSETKSKRDQQGTLYPTIYVDGIKTCPRCRKENKFYQSLCKPCNNDVARLKKLDQDTSLGNVKDSYCRCIINLDGGEKIEIEYNVSKEQAYRLRLEGFGFILKAKN</sequence>
<accession>A0A6J7WDG6</accession>
<organism evidence="2">
    <name type="scientific">uncultured Caudovirales phage</name>
    <dbReference type="NCBI Taxonomy" id="2100421"/>
    <lineage>
        <taxon>Viruses</taxon>
        <taxon>Duplodnaviria</taxon>
        <taxon>Heunggongvirae</taxon>
        <taxon>Uroviricota</taxon>
        <taxon>Caudoviricetes</taxon>
        <taxon>Peduoviridae</taxon>
        <taxon>Maltschvirus</taxon>
        <taxon>Maltschvirus maltsch</taxon>
    </lineage>
</organism>
<dbReference type="EMBL" id="LR798230">
    <property type="protein sequence ID" value="CAB5208375.1"/>
    <property type="molecule type" value="Genomic_DNA"/>
</dbReference>
<reference evidence="2" key="1">
    <citation type="submission" date="2020-05" db="EMBL/GenBank/DDBJ databases">
        <authorList>
            <person name="Chiriac C."/>
            <person name="Salcher M."/>
            <person name="Ghai R."/>
            <person name="Kavagutti S V."/>
        </authorList>
    </citation>
    <scope>NUCLEOTIDE SEQUENCE</scope>
</reference>
<name>A0A6J7WDG6_9CAUD</name>
<feature type="compositionally biased region" description="Basic and acidic residues" evidence="1">
    <location>
        <begin position="94"/>
        <end position="103"/>
    </location>
</feature>
<feature type="region of interest" description="Disordered" evidence="1">
    <location>
        <begin position="80"/>
        <end position="103"/>
    </location>
</feature>
<evidence type="ECO:0000313" key="2">
    <source>
        <dbReference type="EMBL" id="CAB5208375.1"/>
    </source>
</evidence>
<evidence type="ECO:0000256" key="1">
    <source>
        <dbReference type="SAM" id="MobiDB-lite"/>
    </source>
</evidence>
<protein>
    <submittedName>
        <fullName evidence="2">Uncharacterized protein</fullName>
    </submittedName>
</protein>